<dbReference type="Pfam" id="PF12802">
    <property type="entry name" value="MarR_2"/>
    <property type="match status" value="1"/>
</dbReference>
<dbReference type="RefSeq" id="WP_244580037.1">
    <property type="nucleotide sequence ID" value="NZ_OBEL01000001.1"/>
</dbReference>
<reference evidence="5 6" key="1">
    <citation type="submission" date="2017-09" db="EMBL/GenBank/DDBJ databases">
        <authorList>
            <person name="Ehlers B."/>
            <person name="Leendertz F.H."/>
        </authorList>
    </citation>
    <scope>NUCLEOTIDE SEQUENCE [LARGE SCALE GENOMIC DNA]</scope>
    <source>
        <strain evidence="5 6">DSM 18289</strain>
    </source>
</reference>
<protein>
    <submittedName>
        <fullName evidence="5">DNA-binding transcriptional regulator, MarR family</fullName>
    </submittedName>
</protein>
<dbReference type="GO" id="GO:0003700">
    <property type="term" value="F:DNA-binding transcription factor activity"/>
    <property type="evidence" value="ECO:0007669"/>
    <property type="project" value="InterPro"/>
</dbReference>
<proteinExistence type="predicted"/>
<accession>A0A285NLM2</accession>
<dbReference type="InterPro" id="IPR039422">
    <property type="entry name" value="MarR/SlyA-like"/>
</dbReference>
<dbReference type="GO" id="GO:0006950">
    <property type="term" value="P:response to stress"/>
    <property type="evidence" value="ECO:0007669"/>
    <property type="project" value="TreeGrafter"/>
</dbReference>
<keyword evidence="6" id="KW-1185">Reference proteome</keyword>
<dbReference type="Proteomes" id="UP000219439">
    <property type="component" value="Unassembled WGS sequence"/>
</dbReference>
<dbReference type="InterPro" id="IPR023187">
    <property type="entry name" value="Tscrpt_reg_MarR-type_CS"/>
</dbReference>
<evidence type="ECO:0000313" key="5">
    <source>
        <dbReference type="EMBL" id="SNZ08541.1"/>
    </source>
</evidence>
<keyword evidence="3" id="KW-0804">Transcription</keyword>
<dbReference type="InterPro" id="IPR000835">
    <property type="entry name" value="HTH_MarR-typ"/>
</dbReference>
<evidence type="ECO:0000256" key="1">
    <source>
        <dbReference type="ARBA" id="ARBA00023015"/>
    </source>
</evidence>
<keyword evidence="1" id="KW-0805">Transcription regulation</keyword>
<dbReference type="EMBL" id="OBEL01000001">
    <property type="protein sequence ID" value="SNZ08541.1"/>
    <property type="molecule type" value="Genomic_DNA"/>
</dbReference>
<dbReference type="AlphaFoldDB" id="A0A285NLM2"/>
<evidence type="ECO:0000256" key="2">
    <source>
        <dbReference type="ARBA" id="ARBA00023125"/>
    </source>
</evidence>
<keyword evidence="2 5" id="KW-0238">DNA-binding</keyword>
<evidence type="ECO:0000256" key="3">
    <source>
        <dbReference type="ARBA" id="ARBA00023163"/>
    </source>
</evidence>
<dbReference type="PRINTS" id="PR00598">
    <property type="entry name" value="HTHMARR"/>
</dbReference>
<dbReference type="SMART" id="SM00347">
    <property type="entry name" value="HTH_MARR"/>
    <property type="match status" value="1"/>
</dbReference>
<evidence type="ECO:0000313" key="6">
    <source>
        <dbReference type="Proteomes" id="UP000219439"/>
    </source>
</evidence>
<evidence type="ECO:0000259" key="4">
    <source>
        <dbReference type="PROSITE" id="PS50995"/>
    </source>
</evidence>
<dbReference type="InterPro" id="IPR036390">
    <property type="entry name" value="WH_DNA-bd_sf"/>
</dbReference>
<gene>
    <name evidence="5" type="ORF">SAMN06265368_1722</name>
</gene>
<feature type="domain" description="HTH marR-type" evidence="4">
    <location>
        <begin position="13"/>
        <end position="146"/>
    </location>
</feature>
<organism evidence="5 6">
    <name type="scientific">Cohaesibacter gelatinilyticus</name>
    <dbReference type="NCBI Taxonomy" id="372072"/>
    <lineage>
        <taxon>Bacteria</taxon>
        <taxon>Pseudomonadati</taxon>
        <taxon>Pseudomonadota</taxon>
        <taxon>Alphaproteobacteria</taxon>
        <taxon>Hyphomicrobiales</taxon>
        <taxon>Cohaesibacteraceae</taxon>
    </lineage>
</organism>
<dbReference type="PANTHER" id="PTHR33164:SF43">
    <property type="entry name" value="HTH-TYPE TRANSCRIPTIONAL REPRESSOR YETL"/>
    <property type="match status" value="1"/>
</dbReference>
<dbReference type="Gene3D" id="1.10.10.10">
    <property type="entry name" value="Winged helix-like DNA-binding domain superfamily/Winged helix DNA-binding domain"/>
    <property type="match status" value="1"/>
</dbReference>
<dbReference type="SUPFAM" id="SSF46785">
    <property type="entry name" value="Winged helix' DNA-binding domain"/>
    <property type="match status" value="1"/>
</dbReference>
<dbReference type="PANTHER" id="PTHR33164">
    <property type="entry name" value="TRANSCRIPTIONAL REGULATOR, MARR FAMILY"/>
    <property type="match status" value="1"/>
</dbReference>
<dbReference type="PROSITE" id="PS50995">
    <property type="entry name" value="HTH_MARR_2"/>
    <property type="match status" value="1"/>
</dbReference>
<dbReference type="GO" id="GO:0003677">
    <property type="term" value="F:DNA binding"/>
    <property type="evidence" value="ECO:0007669"/>
    <property type="project" value="UniProtKB-KW"/>
</dbReference>
<dbReference type="PROSITE" id="PS01117">
    <property type="entry name" value="HTH_MARR_1"/>
    <property type="match status" value="1"/>
</dbReference>
<dbReference type="InterPro" id="IPR036388">
    <property type="entry name" value="WH-like_DNA-bd_sf"/>
</dbReference>
<sequence length="158" mass="17962">MDHSDDDKMFELQAFLPYRLAVVTDAVSQSVADLYRDRFDLTRAEWRILAGLGDKPDMTGKELSSYTTLDKMQVSRAVARLEANGHVSRKENSKDRRNKILRLSEAGEALLAQIIPLAKEREAFLLSALSEDEQKAYSQMNQKIYHQAQKLLTSDQGE</sequence>
<name>A0A285NLM2_9HYPH</name>